<evidence type="ECO:0000256" key="1">
    <source>
        <dbReference type="ARBA" id="ARBA00004123"/>
    </source>
</evidence>
<dbReference type="AlphaFoldDB" id="A1CM53"/>
<evidence type="ECO:0000256" key="5">
    <source>
        <dbReference type="ARBA" id="ARBA00023015"/>
    </source>
</evidence>
<evidence type="ECO:0000313" key="14">
    <source>
        <dbReference type="Proteomes" id="UP000006701"/>
    </source>
</evidence>
<evidence type="ECO:0000256" key="9">
    <source>
        <dbReference type="ARBA" id="ARBA00025687"/>
    </source>
</evidence>
<dbReference type="RefSeq" id="XP_001270066.1">
    <property type="nucleotide sequence ID" value="XM_001270065.1"/>
</dbReference>
<dbReference type="GO" id="GO:0003712">
    <property type="term" value="F:transcription coregulator activity"/>
    <property type="evidence" value="ECO:0007669"/>
    <property type="project" value="InterPro"/>
</dbReference>
<feature type="compositionally biased region" description="Basic residues" evidence="12">
    <location>
        <begin position="306"/>
        <end position="315"/>
    </location>
</feature>
<keyword evidence="14" id="KW-1185">Reference proteome</keyword>
<protein>
    <recommendedName>
        <fullName evidence="4 11">Mediator of RNA polymerase II transcription subunit 6</fullName>
    </recommendedName>
    <alternativeName>
        <fullName evidence="10 11">Mediator complex subunit 6</fullName>
    </alternativeName>
</protein>
<sequence length="315" mass="34444">MAVQQDASMEEILWRSPPHVQMMGGFLHSNNKSPFFDATSNNASLVIQANYNEAFRHFVETREAFENRLRTMQGLEFVVAYDPLQAAAQSDTKFAHEPSNIWVIHKQMRRKRAGQEDEIVVLSTFFVVGDCIYMAPSVASVVGNRILSAVTSLTSLLKTASTLPTFTPSHGHTYLPPAPKPADGGQPGLASQQSKENTPMPDAENSARVPLVGSQTGNTASTFQDTRTLAESFNLFVRYENEYMDESPLVGEPGSFIMSKSTETGAAKQPPIPVPMRTETPVVRVDTPGKVPEKVGTPLSSDESRLKKKKGRAGS</sequence>
<organism evidence="13 14">
    <name type="scientific">Aspergillus clavatus (strain ATCC 1007 / CBS 513.65 / DSM 816 / NCTC 3887 / NRRL 1 / QM 1276 / 107)</name>
    <dbReference type="NCBI Taxonomy" id="344612"/>
    <lineage>
        <taxon>Eukaryota</taxon>
        <taxon>Fungi</taxon>
        <taxon>Dikarya</taxon>
        <taxon>Ascomycota</taxon>
        <taxon>Pezizomycotina</taxon>
        <taxon>Eurotiomycetes</taxon>
        <taxon>Eurotiomycetidae</taxon>
        <taxon>Eurotiales</taxon>
        <taxon>Aspergillaceae</taxon>
        <taxon>Aspergillus</taxon>
        <taxon>Aspergillus subgen. Fumigati</taxon>
    </lineage>
</organism>
<gene>
    <name evidence="13" type="ORF">ACLA_095730</name>
</gene>
<dbReference type="KEGG" id="act:ACLA_095730"/>
<evidence type="ECO:0000256" key="6">
    <source>
        <dbReference type="ARBA" id="ARBA00023159"/>
    </source>
</evidence>
<dbReference type="GO" id="GO:0016592">
    <property type="term" value="C:mediator complex"/>
    <property type="evidence" value="ECO:0007669"/>
    <property type="project" value="InterPro"/>
</dbReference>
<evidence type="ECO:0000256" key="3">
    <source>
        <dbReference type="ARBA" id="ARBA00011837"/>
    </source>
</evidence>
<evidence type="ECO:0000256" key="4">
    <source>
        <dbReference type="ARBA" id="ARBA00020634"/>
    </source>
</evidence>
<evidence type="ECO:0000256" key="8">
    <source>
        <dbReference type="ARBA" id="ARBA00023242"/>
    </source>
</evidence>
<keyword evidence="8 11" id="KW-0539">Nucleus</keyword>
<dbReference type="InterPro" id="IPR007018">
    <property type="entry name" value="Mediator_Med6"/>
</dbReference>
<evidence type="ECO:0000256" key="10">
    <source>
        <dbReference type="ARBA" id="ARBA00031259"/>
    </source>
</evidence>
<comment type="similarity">
    <text evidence="2 11">Belongs to the Mediator complex subunit 6 family.</text>
</comment>
<comment type="subunit">
    <text evidence="3 11">Component of the Mediator complex.</text>
</comment>
<dbReference type="eggNOG" id="KOG3169">
    <property type="taxonomic scope" value="Eukaryota"/>
</dbReference>
<dbReference type="PANTHER" id="PTHR13104">
    <property type="entry name" value="MED-6-RELATED"/>
    <property type="match status" value="1"/>
</dbReference>
<name>A1CM53_ASPCL</name>
<comment type="subcellular location">
    <subcellularLocation>
        <location evidence="1 11">Nucleus</location>
    </subcellularLocation>
</comment>
<dbReference type="FunFam" id="3.10.450.580:FF:000003">
    <property type="entry name" value="Mediator of RNA polymerase II transcription subunit 6"/>
    <property type="match status" value="1"/>
</dbReference>
<proteinExistence type="inferred from homology"/>
<evidence type="ECO:0000256" key="12">
    <source>
        <dbReference type="SAM" id="MobiDB-lite"/>
    </source>
</evidence>
<keyword evidence="7 11" id="KW-0804">Transcription</keyword>
<evidence type="ECO:0000256" key="7">
    <source>
        <dbReference type="ARBA" id="ARBA00023163"/>
    </source>
</evidence>
<dbReference type="Pfam" id="PF04934">
    <property type="entry name" value="Med6"/>
    <property type="match status" value="1"/>
</dbReference>
<dbReference type="GO" id="GO:0006357">
    <property type="term" value="P:regulation of transcription by RNA polymerase II"/>
    <property type="evidence" value="ECO:0007669"/>
    <property type="project" value="InterPro"/>
</dbReference>
<dbReference type="HOGENOM" id="CLU_060172_2_0_1"/>
<evidence type="ECO:0000256" key="2">
    <source>
        <dbReference type="ARBA" id="ARBA00007526"/>
    </source>
</evidence>
<comment type="function">
    <text evidence="9">Component of the Mediator complex, a coactivator involved in the regulated transcription of nearly all RNA polymerase II-dependent genes. Mediator functions as a bridge to convey information from gene-specific regulatory proteins to the basal RNA polymerase II transcription machinery. Mediator is recruited to promoters by direct interactions with regulatory proteins and serves as a scaffold for the assembly of a functional preinitiation complex with RNA polymerase II and the general transcription factors.</text>
</comment>
<dbReference type="EMBL" id="DS027058">
    <property type="protein sequence ID" value="EAW08640.1"/>
    <property type="molecule type" value="Genomic_DNA"/>
</dbReference>
<dbReference type="OrthoDB" id="344220at2759"/>
<dbReference type="Proteomes" id="UP000006701">
    <property type="component" value="Unassembled WGS sequence"/>
</dbReference>
<feature type="region of interest" description="Disordered" evidence="12">
    <location>
        <begin position="167"/>
        <end position="220"/>
    </location>
</feature>
<dbReference type="Gene3D" id="3.10.450.580">
    <property type="entry name" value="Mediator complex, subunit Med6"/>
    <property type="match status" value="1"/>
</dbReference>
<evidence type="ECO:0000256" key="11">
    <source>
        <dbReference type="PIRNR" id="PIRNR013286"/>
    </source>
</evidence>
<evidence type="ECO:0000313" key="13">
    <source>
        <dbReference type="EMBL" id="EAW08640.1"/>
    </source>
</evidence>
<dbReference type="OMA" id="ASHGHTY"/>
<dbReference type="STRING" id="344612.A1CM53"/>
<dbReference type="VEuPathDB" id="FungiDB:ACLA_095730"/>
<dbReference type="PIRSF" id="PIRSF013286">
    <property type="entry name" value="MED6_fungi"/>
    <property type="match status" value="1"/>
</dbReference>
<keyword evidence="5 11" id="KW-0805">Transcription regulation</keyword>
<accession>A1CM53</accession>
<feature type="region of interest" description="Disordered" evidence="12">
    <location>
        <begin position="263"/>
        <end position="315"/>
    </location>
</feature>
<dbReference type="GeneID" id="4702367"/>
<dbReference type="InterPro" id="IPR016612">
    <property type="entry name" value="Mediator_Med6_fun"/>
</dbReference>
<keyword evidence="6 11" id="KW-0010">Activator</keyword>
<dbReference type="InterPro" id="IPR038566">
    <property type="entry name" value="Mediator_Med6_sf"/>
</dbReference>
<reference evidence="13 14" key="1">
    <citation type="journal article" date="2008" name="PLoS Genet.">
        <title>Genomic islands in the pathogenic filamentous fungus Aspergillus fumigatus.</title>
        <authorList>
            <person name="Fedorova N.D."/>
            <person name="Khaldi N."/>
            <person name="Joardar V.S."/>
            <person name="Maiti R."/>
            <person name="Amedeo P."/>
            <person name="Anderson M.J."/>
            <person name="Crabtree J."/>
            <person name="Silva J.C."/>
            <person name="Badger J.H."/>
            <person name="Albarraq A."/>
            <person name="Angiuoli S."/>
            <person name="Bussey H."/>
            <person name="Bowyer P."/>
            <person name="Cotty P.J."/>
            <person name="Dyer P.S."/>
            <person name="Egan A."/>
            <person name="Galens K."/>
            <person name="Fraser-Liggett C.M."/>
            <person name="Haas B.J."/>
            <person name="Inman J.M."/>
            <person name="Kent R."/>
            <person name="Lemieux S."/>
            <person name="Malavazi I."/>
            <person name="Orvis J."/>
            <person name="Roemer T."/>
            <person name="Ronning C.M."/>
            <person name="Sundaram J.P."/>
            <person name="Sutton G."/>
            <person name="Turner G."/>
            <person name="Venter J.C."/>
            <person name="White O.R."/>
            <person name="Whitty B.R."/>
            <person name="Youngman P."/>
            <person name="Wolfe K.H."/>
            <person name="Goldman G.H."/>
            <person name="Wortman J.R."/>
            <person name="Jiang B."/>
            <person name="Denning D.W."/>
            <person name="Nierman W.C."/>
        </authorList>
    </citation>
    <scope>NUCLEOTIDE SEQUENCE [LARGE SCALE GENOMIC DNA]</scope>
    <source>
        <strain evidence="14">ATCC 1007 / CBS 513.65 / DSM 816 / NCTC 3887 / NRRL 1</strain>
    </source>
</reference>